<reference evidence="2 3" key="1">
    <citation type="submission" date="2019-03" db="EMBL/GenBank/DDBJ databases">
        <title>Single cell metagenomics reveals metabolic interactions within the superorganism composed of flagellate Streblomastix strix and complex community of Bacteroidetes bacteria on its surface.</title>
        <authorList>
            <person name="Treitli S.C."/>
            <person name="Kolisko M."/>
            <person name="Husnik F."/>
            <person name="Keeling P."/>
            <person name="Hampl V."/>
        </authorList>
    </citation>
    <scope>NUCLEOTIDE SEQUENCE [LARGE SCALE GENOMIC DNA]</scope>
    <source>
        <strain evidence="2">ST1C</strain>
    </source>
</reference>
<dbReference type="AlphaFoldDB" id="A0A5J4WRI9"/>
<feature type="domain" description="NrS-1 polymerase-like helicase" evidence="1">
    <location>
        <begin position="420"/>
        <end position="526"/>
    </location>
</feature>
<dbReference type="SUPFAM" id="SSF52540">
    <property type="entry name" value="P-loop containing nucleoside triphosphate hydrolases"/>
    <property type="match status" value="1"/>
</dbReference>
<protein>
    <recommendedName>
        <fullName evidence="1">NrS-1 polymerase-like helicase domain-containing protein</fullName>
    </recommendedName>
</protein>
<dbReference type="Gene3D" id="3.40.50.300">
    <property type="entry name" value="P-loop containing nucleotide triphosphate hydrolases"/>
    <property type="match status" value="1"/>
</dbReference>
<dbReference type="Proteomes" id="UP000324800">
    <property type="component" value="Unassembled WGS sequence"/>
</dbReference>
<comment type="caution">
    <text evidence="2">The sequence shown here is derived from an EMBL/GenBank/DDBJ whole genome shotgun (WGS) entry which is preliminary data.</text>
</comment>
<evidence type="ECO:0000259" key="1">
    <source>
        <dbReference type="Pfam" id="PF19263"/>
    </source>
</evidence>
<accession>A0A5J4WRI9</accession>
<evidence type="ECO:0000313" key="2">
    <source>
        <dbReference type="EMBL" id="KAA6397528.1"/>
    </source>
</evidence>
<evidence type="ECO:0000313" key="3">
    <source>
        <dbReference type="Proteomes" id="UP000324800"/>
    </source>
</evidence>
<sequence length="702" mass="81404">MKSVEKLIIETHFASENDKQQAIQAAETKLHKEINELSAQSLINSIDISDCINAIDYDYYTQSELEQNDYYTNESQIDDIIEIENIKDKQIDEELQDIDENQQDIDDDQLMIHNESMNEMNTPIQSKDTKEIDLYQSEPIISDEDREDQHWKRTLQQTLKQRTANAISKQYNYQNFNKGYVQEIETGKAIDISKCPYLAVVDIDVDKKLDESNRKITHDDILQQLNSIKSLKVSLVQTAHGGIHIYCDMRKNKLRQNSMSDIIKSLESNLLNKRYGVDVFACVTSYSEKFQLKTLRQVVLPESRVKDKDSEIELQYIAINHMWNISKLSDVSKISKTLNFDMNLIVNDGNSKEINVKKLSKAKWDGPRKNNLKLWSLFQEYLIKEVIAANDNNIYEYILNWINFNLQHPSIKTRVAIVIRGVQGTGKNTFSDVLCDLMTGYSAKNITDIEEITGNFKAVIDNKSLIVLNELKNFTEQRALNSNALKSIITDDVQRINEKFVARRDSYNVSNLIFISNNYCPVKNEASDWRYLVCQTLDAHRHNFEHFNEIHQAIKQAGFYDSLYSFFMKRDISKANLQVVPMTDAKKDIQKVSKSPVENFVVQYLKQLIQGMECSQALYYKPRELTEFQLKAQLKAICDYERKNAPKSNCAKKIGYYKLKSGLIIDYESMKEEDIEINSDDDDEIYKLKIISNDQKGDVINE</sequence>
<organism evidence="2 3">
    <name type="scientific">Streblomastix strix</name>
    <dbReference type="NCBI Taxonomy" id="222440"/>
    <lineage>
        <taxon>Eukaryota</taxon>
        <taxon>Metamonada</taxon>
        <taxon>Preaxostyla</taxon>
        <taxon>Oxymonadida</taxon>
        <taxon>Streblomastigidae</taxon>
        <taxon>Streblomastix</taxon>
    </lineage>
</organism>
<dbReference type="SUPFAM" id="SSF56747">
    <property type="entry name" value="Prim-pol domain"/>
    <property type="match status" value="1"/>
</dbReference>
<dbReference type="EMBL" id="SNRW01001159">
    <property type="protein sequence ID" value="KAA6397528.1"/>
    <property type="molecule type" value="Genomic_DNA"/>
</dbReference>
<dbReference type="Pfam" id="PF19263">
    <property type="entry name" value="DUF5906"/>
    <property type="match status" value="1"/>
</dbReference>
<dbReference type="InterPro" id="IPR027417">
    <property type="entry name" value="P-loop_NTPase"/>
</dbReference>
<name>A0A5J4WRI9_9EUKA</name>
<proteinExistence type="predicted"/>
<dbReference type="InterPro" id="IPR045455">
    <property type="entry name" value="NrS-1_pol-like_helicase"/>
</dbReference>
<gene>
    <name evidence="2" type="ORF">EZS28_006948</name>
</gene>